<dbReference type="InterPro" id="IPR011453">
    <property type="entry name" value="DUF1559"/>
</dbReference>
<evidence type="ECO:0000259" key="2">
    <source>
        <dbReference type="Pfam" id="PF07596"/>
    </source>
</evidence>
<sequence length="246" mass="26779">MKKRTPQRPRHGKANALVIVLIVVGGGFFFLFVCGGVLVALLLPAIAAARHTAQQAVVSNNMKQIGLALHMYHEVYHSLPPVYVADENGKPMHSWRVLILPFLERQDLYESYDFDEPWDGPTNSMMMAARPEVYADPRVSDDDGTKTTFQAIAGPGALFDPTVPKVSFADVTDGISNSAAVVENCADPVVWTKPDDTSPEEFVNGFTVGNAPMQEIVVLRGDGSISVVPKEQLPTLKGWTTRAGND</sequence>
<proteinExistence type="predicted"/>
<dbReference type="PANTHER" id="PTHR30093">
    <property type="entry name" value="GENERAL SECRETION PATHWAY PROTEIN G"/>
    <property type="match status" value="1"/>
</dbReference>
<organism evidence="3 4">
    <name type="scientific">Blastopirellula sediminis</name>
    <dbReference type="NCBI Taxonomy" id="2894196"/>
    <lineage>
        <taxon>Bacteria</taxon>
        <taxon>Pseudomonadati</taxon>
        <taxon>Planctomycetota</taxon>
        <taxon>Planctomycetia</taxon>
        <taxon>Pirellulales</taxon>
        <taxon>Pirellulaceae</taxon>
        <taxon>Blastopirellula</taxon>
    </lineage>
</organism>
<evidence type="ECO:0000313" key="4">
    <source>
        <dbReference type="Proteomes" id="UP001139103"/>
    </source>
</evidence>
<keyword evidence="4" id="KW-1185">Reference proteome</keyword>
<dbReference type="Pfam" id="PF07596">
    <property type="entry name" value="SBP_bac_10"/>
    <property type="match status" value="1"/>
</dbReference>
<feature type="domain" description="DUF1559" evidence="2">
    <location>
        <begin position="48"/>
        <end position="130"/>
    </location>
</feature>
<dbReference type="AlphaFoldDB" id="A0A9X1SJM4"/>
<protein>
    <submittedName>
        <fullName evidence="3">DUF1559 domain-containing protein</fullName>
    </submittedName>
</protein>
<dbReference type="Proteomes" id="UP001139103">
    <property type="component" value="Unassembled WGS sequence"/>
</dbReference>
<gene>
    <name evidence="3" type="ORF">LOC68_11270</name>
</gene>
<dbReference type="RefSeq" id="WP_230218554.1">
    <property type="nucleotide sequence ID" value="NZ_JAJKFT010000009.1"/>
</dbReference>
<feature type="transmembrane region" description="Helical" evidence="1">
    <location>
        <begin position="16"/>
        <end position="43"/>
    </location>
</feature>
<dbReference type="InterPro" id="IPR045584">
    <property type="entry name" value="Pilin-like"/>
</dbReference>
<dbReference type="EMBL" id="JAJKFT010000009">
    <property type="protein sequence ID" value="MCC9628979.1"/>
    <property type="molecule type" value="Genomic_DNA"/>
</dbReference>
<accession>A0A9X1SJM4</accession>
<keyword evidence="1" id="KW-0472">Membrane</keyword>
<name>A0A9X1SJM4_9BACT</name>
<reference evidence="3" key="1">
    <citation type="submission" date="2021-11" db="EMBL/GenBank/DDBJ databases">
        <title>Genome sequence.</title>
        <authorList>
            <person name="Sun Q."/>
        </authorList>
    </citation>
    <scope>NUCLEOTIDE SEQUENCE</scope>
    <source>
        <strain evidence="3">JC732</strain>
    </source>
</reference>
<keyword evidence="1" id="KW-1133">Transmembrane helix</keyword>
<keyword evidence="1" id="KW-0812">Transmembrane</keyword>
<evidence type="ECO:0000313" key="3">
    <source>
        <dbReference type="EMBL" id="MCC9628979.1"/>
    </source>
</evidence>
<dbReference type="PANTHER" id="PTHR30093:SF2">
    <property type="entry name" value="TYPE II SECRETION SYSTEM PROTEIN H"/>
    <property type="match status" value="1"/>
</dbReference>
<comment type="caution">
    <text evidence="3">The sequence shown here is derived from an EMBL/GenBank/DDBJ whole genome shotgun (WGS) entry which is preliminary data.</text>
</comment>
<dbReference type="SUPFAM" id="SSF54523">
    <property type="entry name" value="Pili subunits"/>
    <property type="match status" value="1"/>
</dbReference>
<evidence type="ECO:0000256" key="1">
    <source>
        <dbReference type="SAM" id="Phobius"/>
    </source>
</evidence>